<gene>
    <name evidence="3" type="ORF">AURMO_01074</name>
</gene>
<name>A0A2Z3RY23_9MICO</name>
<evidence type="ECO:0000313" key="4">
    <source>
        <dbReference type="Proteomes" id="UP000246894"/>
    </source>
</evidence>
<dbReference type="Pfam" id="PF13333">
    <property type="entry name" value="rve_2"/>
    <property type="match status" value="1"/>
</dbReference>
<dbReference type="NCBIfam" id="NF033516">
    <property type="entry name" value="transpos_IS3"/>
    <property type="match status" value="1"/>
</dbReference>
<dbReference type="SUPFAM" id="SSF53098">
    <property type="entry name" value="Ribonuclease H-like"/>
    <property type="match status" value="1"/>
</dbReference>
<comment type="function">
    <text evidence="1">Involved in the transposition of the insertion sequence.</text>
</comment>
<dbReference type="InterPro" id="IPR025948">
    <property type="entry name" value="HTH-like_dom"/>
</dbReference>
<keyword evidence="4" id="KW-1185">Reference proteome</keyword>
<sequence length="264" mass="30700">MARSTYYYHLAQLDVPDRHGELKTAIAAIFSSSKQRYGHRRIWLRLRQDGWQVSKKLVHKLMNQLGLRSKVRVKRKYNSYQGGTSHVAGNVLAREFEAATPNQKWVSDVTEFRVGNQKVYLSPIYDLFDHSIVSFQTSTSPSTALTAQSLREALEREQPTTGVLVHTDQGFQYQHVSWRALLEEHDAVQSMSRKANCYDNALIENFFGHLKSEMFHGERFNTVNELIDSIEEYIDWYNNERIQERLKGMTPMQYRNHALQLEAA</sequence>
<evidence type="ECO:0000256" key="1">
    <source>
        <dbReference type="ARBA" id="ARBA00002286"/>
    </source>
</evidence>
<dbReference type="EMBL" id="CP023994">
    <property type="protein sequence ID" value="AWR21669.1"/>
    <property type="molecule type" value="Genomic_DNA"/>
</dbReference>
<protein>
    <submittedName>
        <fullName evidence="3">Integrase core domain protein</fullName>
    </submittedName>
</protein>
<dbReference type="GO" id="GO:0015074">
    <property type="term" value="P:DNA integration"/>
    <property type="evidence" value="ECO:0007669"/>
    <property type="project" value="InterPro"/>
</dbReference>
<dbReference type="GO" id="GO:0003676">
    <property type="term" value="F:nucleic acid binding"/>
    <property type="evidence" value="ECO:0007669"/>
    <property type="project" value="InterPro"/>
</dbReference>
<accession>A0A2Z3RY23</accession>
<dbReference type="PROSITE" id="PS50994">
    <property type="entry name" value="INTEGRASE"/>
    <property type="match status" value="1"/>
</dbReference>
<dbReference type="PANTHER" id="PTHR46889:SF4">
    <property type="entry name" value="TRANSPOSASE INSO FOR INSERTION SEQUENCE ELEMENT IS911B-RELATED"/>
    <property type="match status" value="1"/>
</dbReference>
<dbReference type="InterPro" id="IPR036397">
    <property type="entry name" value="RNaseH_sf"/>
</dbReference>
<dbReference type="Proteomes" id="UP000246894">
    <property type="component" value="Chromosome"/>
</dbReference>
<dbReference type="InterPro" id="IPR012337">
    <property type="entry name" value="RNaseH-like_sf"/>
</dbReference>
<dbReference type="Gene3D" id="3.30.420.10">
    <property type="entry name" value="Ribonuclease H-like superfamily/Ribonuclease H"/>
    <property type="match status" value="1"/>
</dbReference>
<dbReference type="PANTHER" id="PTHR46889">
    <property type="entry name" value="TRANSPOSASE INSF FOR INSERTION SEQUENCE IS3B-RELATED"/>
    <property type="match status" value="1"/>
</dbReference>
<dbReference type="AlphaFoldDB" id="A0A2Z3RY23"/>
<dbReference type="Pfam" id="PF00665">
    <property type="entry name" value="rve"/>
    <property type="match status" value="1"/>
</dbReference>
<evidence type="ECO:0000259" key="2">
    <source>
        <dbReference type="PROSITE" id="PS50994"/>
    </source>
</evidence>
<evidence type="ECO:0000313" key="3">
    <source>
        <dbReference type="EMBL" id="AWR21669.1"/>
    </source>
</evidence>
<feature type="domain" description="Integrase catalytic" evidence="2">
    <location>
        <begin position="97"/>
        <end position="259"/>
    </location>
</feature>
<dbReference type="InterPro" id="IPR050900">
    <property type="entry name" value="Transposase_IS3/IS150/IS904"/>
</dbReference>
<organism evidence="3 4">
    <name type="scientific">Aurantimicrobium photophilum</name>
    <dbReference type="NCBI Taxonomy" id="1987356"/>
    <lineage>
        <taxon>Bacteria</taxon>
        <taxon>Bacillati</taxon>
        <taxon>Actinomycetota</taxon>
        <taxon>Actinomycetes</taxon>
        <taxon>Micrococcales</taxon>
        <taxon>Microbacteriaceae</taxon>
        <taxon>Aurantimicrobium</taxon>
    </lineage>
</organism>
<proteinExistence type="predicted"/>
<reference evidence="3 4" key="1">
    <citation type="submission" date="2017-10" db="EMBL/GenBank/DDBJ databases">
        <title>Genome of an Actinobacterium that displays light-enhanced growth.</title>
        <authorList>
            <person name="Maresca J.A."/>
            <person name="Hempel P."/>
            <person name="Shevchenko O."/>
            <person name="Miller K.J."/>
            <person name="Hahn M.W."/>
        </authorList>
    </citation>
    <scope>NUCLEOTIDE SEQUENCE [LARGE SCALE GENOMIC DNA]</scope>
    <source>
        <strain evidence="3 4">MWH-Mo1</strain>
    </source>
</reference>
<dbReference type="InterPro" id="IPR048020">
    <property type="entry name" value="Transpos_IS3"/>
</dbReference>
<dbReference type="InterPro" id="IPR001584">
    <property type="entry name" value="Integrase_cat-core"/>
</dbReference>
<dbReference type="Pfam" id="PF13276">
    <property type="entry name" value="HTH_21"/>
    <property type="match status" value="1"/>
</dbReference>
<dbReference type="KEGG" id="aum:AURMO_01074"/>